<evidence type="ECO:0000313" key="4">
    <source>
        <dbReference type="Proteomes" id="UP001466331"/>
    </source>
</evidence>
<reference evidence="3 4" key="1">
    <citation type="submission" date="2024-03" db="EMBL/GenBank/DDBJ databases">
        <title>Ignisphaera cupida sp. nov., a hyperthermophilic hydrolytic archaeon from a hot spring of Kamchatka, and proposal of Ignisphaeraceae fam. nov.</title>
        <authorList>
            <person name="Podosokorskaya O.A."/>
            <person name="Elcheninov A.G."/>
            <person name="Maltseva A.I."/>
            <person name="Zayulina K.S."/>
            <person name="Novikov A."/>
            <person name="Merkel A.Y."/>
        </authorList>
    </citation>
    <scope>NUCLEOTIDE SEQUENCE [LARGE SCALE GENOMIC DNA]</scope>
    <source>
        <strain evidence="3 4">38H-sp</strain>
    </source>
</reference>
<accession>A0ABU9U986</accession>
<dbReference type="Proteomes" id="UP001466331">
    <property type="component" value="Unassembled WGS sequence"/>
</dbReference>
<feature type="domain" description="Cytochrome P460" evidence="2">
    <location>
        <begin position="28"/>
        <end position="162"/>
    </location>
</feature>
<keyword evidence="4" id="KW-1185">Reference proteome</keyword>
<sequence length="167" mass="19163">MKKLFLFSIFIMLFFSCSAGKKDYTIEDDYRSWKRTTNIELDYPIPGHGSAYRRIYINPTGENVKIEKKGNWESYIYPEGTVIVKEIFNKKPAGEEKADILTAMIKAPNDPNSKNGWVWIMQRGNTATIITDPFCVTCHENANESHPYGDGNPGAVFRDFVFFPYNP</sequence>
<dbReference type="PROSITE" id="PS51257">
    <property type="entry name" value="PROKAR_LIPOPROTEIN"/>
    <property type="match status" value="1"/>
</dbReference>
<gene>
    <name evidence="3" type="ORF">WKV44_00555</name>
</gene>
<dbReference type="Pfam" id="PF16694">
    <property type="entry name" value="Cytochrome_P460"/>
    <property type="match status" value="1"/>
</dbReference>
<evidence type="ECO:0000259" key="2">
    <source>
        <dbReference type="Pfam" id="PF16694"/>
    </source>
</evidence>
<name>A0ABU9U986_9SPIR</name>
<dbReference type="EMBL" id="JBCHKQ010000001">
    <property type="protein sequence ID" value="MEM5947026.1"/>
    <property type="molecule type" value="Genomic_DNA"/>
</dbReference>
<dbReference type="Gene3D" id="3.50.70.20">
    <property type="entry name" value="Cytochrome P460"/>
    <property type="match status" value="1"/>
</dbReference>
<dbReference type="RefSeq" id="WP_420068480.1">
    <property type="nucleotide sequence ID" value="NZ_JBCHKQ010000001.1"/>
</dbReference>
<dbReference type="InterPro" id="IPR038142">
    <property type="entry name" value="Cytochrome_P460_sp"/>
</dbReference>
<keyword evidence="1" id="KW-0732">Signal</keyword>
<dbReference type="InterPro" id="IPR032033">
    <property type="entry name" value="Cytochrome_P460"/>
</dbReference>
<dbReference type="CDD" id="cd20716">
    <property type="entry name" value="cyt_P460_fam"/>
    <property type="match status" value="1"/>
</dbReference>
<feature type="chain" id="PRO_5046277124" evidence="1">
    <location>
        <begin position="20"/>
        <end position="167"/>
    </location>
</feature>
<evidence type="ECO:0000256" key="1">
    <source>
        <dbReference type="SAM" id="SignalP"/>
    </source>
</evidence>
<protein>
    <submittedName>
        <fullName evidence="3">Cytochrome P460 family protein</fullName>
    </submittedName>
</protein>
<comment type="caution">
    <text evidence="3">The sequence shown here is derived from an EMBL/GenBank/DDBJ whole genome shotgun (WGS) entry which is preliminary data.</text>
</comment>
<organism evidence="3 4">
    <name type="scientific">Rarispira pelagica</name>
    <dbReference type="NCBI Taxonomy" id="3141764"/>
    <lineage>
        <taxon>Bacteria</taxon>
        <taxon>Pseudomonadati</taxon>
        <taxon>Spirochaetota</taxon>
        <taxon>Spirochaetia</taxon>
        <taxon>Winmispirales</taxon>
        <taxon>Winmispiraceae</taxon>
        <taxon>Rarispira</taxon>
    </lineage>
</organism>
<feature type="signal peptide" evidence="1">
    <location>
        <begin position="1"/>
        <end position="19"/>
    </location>
</feature>
<proteinExistence type="predicted"/>
<evidence type="ECO:0000313" key="3">
    <source>
        <dbReference type="EMBL" id="MEM5947026.1"/>
    </source>
</evidence>